<evidence type="ECO:0000313" key="3">
    <source>
        <dbReference type="Proteomes" id="UP000252118"/>
    </source>
</evidence>
<sequence length="193" mass="21530">MYCSERGITMNKPVHSRDVTKAALQRLKDRGVSIEDIAEIVYEMQYPYNHELNMEDCIDSVKKVLLKREIQHAILVGVELDQLAEEKKLSEPLQSIVESDEGLFGVDETIALGAALGYGSIAVTTFGHLDKNKIGIIRDLDTKNGKGVHTFLDDIVASIAANASSRIAHSLRDREENISEEDKMKFEDEELIG</sequence>
<dbReference type="InterPro" id="IPR007686">
    <property type="entry name" value="YutG/PgpA"/>
</dbReference>
<dbReference type="EMBL" id="QNRJ01000008">
    <property type="protein sequence ID" value="RBP03708.1"/>
    <property type="molecule type" value="Genomic_DNA"/>
</dbReference>
<dbReference type="InterPro" id="IPR026038">
    <property type="entry name" value="Put_PGPase"/>
</dbReference>
<dbReference type="CDD" id="cd06971">
    <property type="entry name" value="PgpA"/>
    <property type="match status" value="1"/>
</dbReference>
<protein>
    <submittedName>
        <fullName evidence="2">Phosphatidylglycerophosphatase A</fullName>
    </submittedName>
</protein>
<organism evidence="2 3">
    <name type="scientific">Rossellomorea aquimaris</name>
    <dbReference type="NCBI Taxonomy" id="189382"/>
    <lineage>
        <taxon>Bacteria</taxon>
        <taxon>Bacillati</taxon>
        <taxon>Bacillota</taxon>
        <taxon>Bacilli</taxon>
        <taxon>Bacillales</taxon>
        <taxon>Bacillaceae</taxon>
        <taxon>Rossellomorea</taxon>
    </lineage>
</organism>
<dbReference type="PIRSF" id="PIRSF019587">
    <property type="entry name" value="PGPase"/>
    <property type="match status" value="1"/>
</dbReference>
<reference evidence="2 3" key="1">
    <citation type="submission" date="2018-06" db="EMBL/GenBank/DDBJ databases">
        <title>Freshwater and sediment microbial communities from various areas in North America, analyzing microbe dynamics in response to fracking.</title>
        <authorList>
            <person name="Lamendella R."/>
        </authorList>
    </citation>
    <scope>NUCLEOTIDE SEQUENCE [LARGE SCALE GENOMIC DNA]</scope>
    <source>
        <strain evidence="2 3">97B</strain>
    </source>
</reference>
<feature type="domain" description="YutG/PgpA" evidence="1">
    <location>
        <begin position="37"/>
        <end position="168"/>
    </location>
</feature>
<dbReference type="InterPro" id="IPR036681">
    <property type="entry name" value="PgpA-like_sf"/>
</dbReference>
<gene>
    <name evidence="2" type="ORF">DET59_108130</name>
</gene>
<evidence type="ECO:0000313" key="2">
    <source>
        <dbReference type="EMBL" id="RBP03708.1"/>
    </source>
</evidence>
<dbReference type="SUPFAM" id="SSF101307">
    <property type="entry name" value="YutG-like"/>
    <property type="match status" value="1"/>
</dbReference>
<dbReference type="AlphaFoldDB" id="A0A366EMT7"/>
<evidence type="ECO:0000259" key="1">
    <source>
        <dbReference type="Pfam" id="PF04608"/>
    </source>
</evidence>
<dbReference type="GO" id="GO:0008962">
    <property type="term" value="F:phosphatidylglycerophosphatase activity"/>
    <property type="evidence" value="ECO:0007669"/>
    <property type="project" value="InterPro"/>
</dbReference>
<comment type="caution">
    <text evidence="2">The sequence shown here is derived from an EMBL/GenBank/DDBJ whole genome shotgun (WGS) entry which is preliminary data.</text>
</comment>
<dbReference type="Proteomes" id="UP000252118">
    <property type="component" value="Unassembled WGS sequence"/>
</dbReference>
<name>A0A366EMT7_9BACI</name>
<accession>A0A366EMT7</accession>
<dbReference type="Pfam" id="PF04608">
    <property type="entry name" value="PgpA"/>
    <property type="match status" value="1"/>
</dbReference>
<dbReference type="Gene3D" id="1.10.3760.10">
    <property type="entry name" value="PgpA-like"/>
    <property type="match status" value="1"/>
</dbReference>
<proteinExistence type="predicted"/>
<dbReference type="GO" id="GO:0006629">
    <property type="term" value="P:lipid metabolic process"/>
    <property type="evidence" value="ECO:0007669"/>
    <property type="project" value="InterPro"/>
</dbReference>